<evidence type="ECO:0000313" key="1">
    <source>
        <dbReference type="EMBL" id="XCI28689.1"/>
    </source>
</evidence>
<proteinExistence type="predicted"/>
<reference evidence="1" key="1">
    <citation type="journal article" date="2018" name="Antonie Van Leeuwenhoek">
        <title>Proteinivorax hydrogeniformans sp. nov., an anaerobic, haloalkaliphilic bacterium fermenting proteinaceous compounds with high hydrogen production.</title>
        <authorList>
            <person name="Boltyanskaya Y."/>
            <person name="Detkova E."/>
            <person name="Pimenov N."/>
            <person name="Kevbrin V."/>
        </authorList>
    </citation>
    <scope>NUCLEOTIDE SEQUENCE</scope>
    <source>
        <strain evidence="1">Z-710</strain>
    </source>
</reference>
<name>A0AAU8HTU3_9FIRM</name>
<dbReference type="RefSeq" id="WP_353893241.1">
    <property type="nucleotide sequence ID" value="NZ_CP159485.1"/>
</dbReference>
<sequence>MSHKIMEKYIGRMCLIYTLDNHVQGMIKSIEGSWLEVECGKHKKIELVNVEFVEKIEILIQK</sequence>
<protein>
    <recommendedName>
        <fullName evidence="2">LSM domain-containing protein</fullName>
    </recommendedName>
</protein>
<accession>A0AAU8HTU3</accession>
<dbReference type="EMBL" id="CP159485">
    <property type="protein sequence ID" value="XCI28689.1"/>
    <property type="molecule type" value="Genomic_DNA"/>
</dbReference>
<evidence type="ECO:0008006" key="2">
    <source>
        <dbReference type="Google" id="ProtNLM"/>
    </source>
</evidence>
<dbReference type="AlphaFoldDB" id="A0AAU8HTU3"/>
<gene>
    <name evidence="1" type="ORF">PRVXH_002657</name>
</gene>
<reference evidence="1" key="2">
    <citation type="submission" date="2024-06" db="EMBL/GenBank/DDBJ databases">
        <authorList>
            <person name="Petrova K.O."/>
            <person name="Toshchakov S.V."/>
            <person name="Boltjanskaja Y.V."/>
            <person name="Kevbrin V.V."/>
        </authorList>
    </citation>
    <scope>NUCLEOTIDE SEQUENCE</scope>
    <source>
        <strain evidence="1">Z-710</strain>
    </source>
</reference>
<organism evidence="1">
    <name type="scientific">Proteinivorax hydrogeniformans</name>
    <dbReference type="NCBI Taxonomy" id="1826727"/>
    <lineage>
        <taxon>Bacteria</taxon>
        <taxon>Bacillati</taxon>
        <taxon>Bacillota</taxon>
        <taxon>Clostridia</taxon>
        <taxon>Eubacteriales</taxon>
        <taxon>Proteinivoracaceae</taxon>
        <taxon>Proteinivorax</taxon>
    </lineage>
</organism>